<dbReference type="AlphaFoldDB" id="A0A2C6DHI9"/>
<evidence type="ECO:0000313" key="2">
    <source>
        <dbReference type="EMBL" id="PHI28281.1"/>
    </source>
</evidence>
<evidence type="ECO:0000313" key="4">
    <source>
        <dbReference type="Proteomes" id="UP000224974"/>
    </source>
</evidence>
<evidence type="ECO:0000313" key="3">
    <source>
        <dbReference type="EMBL" id="VFS46169.1"/>
    </source>
</evidence>
<organism evidence="2 4">
    <name type="scientific">Budvicia aquatica</name>
    <dbReference type="NCBI Taxonomy" id="82979"/>
    <lineage>
        <taxon>Bacteria</taxon>
        <taxon>Pseudomonadati</taxon>
        <taxon>Pseudomonadota</taxon>
        <taxon>Gammaproteobacteria</taxon>
        <taxon>Enterobacterales</taxon>
        <taxon>Budviciaceae</taxon>
        <taxon>Budvicia</taxon>
    </lineage>
</organism>
<dbReference type="Proteomes" id="UP000373449">
    <property type="component" value="Unassembled WGS sequence"/>
</dbReference>
<sequence length="49" mass="5385">MGLLLILWLVGSILVGFYAKGKGKSFKAGFWLSVFVDPILAWILLAIFA</sequence>
<dbReference type="EMBL" id="CAADJA010000002">
    <property type="protein sequence ID" value="VFS46169.1"/>
    <property type="molecule type" value="Genomic_DNA"/>
</dbReference>
<keyword evidence="4" id="KW-1185">Reference proteome</keyword>
<keyword evidence="1" id="KW-1133">Transmembrane helix</keyword>
<keyword evidence="1" id="KW-0812">Transmembrane</keyword>
<reference evidence="4" key="2">
    <citation type="submission" date="2017-09" db="EMBL/GenBank/DDBJ databases">
        <title>FDA dAtabase for Regulatory Grade micrObial Sequences (FDA-ARGOS): Supporting development and validation of Infectious Disease Dx tests.</title>
        <authorList>
            <person name="Minogue T."/>
            <person name="Wolcott M."/>
            <person name="Wasieloski L."/>
            <person name="Aguilar W."/>
            <person name="Moore D."/>
            <person name="Tallon L."/>
            <person name="Sadzewicz L."/>
            <person name="Ott S."/>
            <person name="Zhao X."/>
            <person name="Nagaraj S."/>
            <person name="Vavikolanu K."/>
            <person name="Aluvathingal J."/>
            <person name="Nadendla S."/>
            <person name="Sichtig H."/>
        </authorList>
    </citation>
    <scope>NUCLEOTIDE SEQUENCE [LARGE SCALE GENOMIC DNA]</scope>
    <source>
        <strain evidence="4">FDAARGOS_387</strain>
    </source>
</reference>
<reference evidence="2" key="1">
    <citation type="submission" date="2017-09" db="EMBL/GenBank/DDBJ databases">
        <title>FDA dAtabase for Regulatory Grade micrObial Sequences (FDA-ARGOS): Supporting development and validation of Infectious Disease Dx tests.</title>
        <authorList>
            <person name="Minogue T."/>
            <person name="Wolcott M."/>
            <person name="Wasieloski L."/>
            <person name="Aguilar W."/>
            <person name="Moore D."/>
            <person name="Tallon L.J."/>
            <person name="Sadzewicz L."/>
            <person name="Ott S."/>
            <person name="Zhao X."/>
            <person name="Nagaraj S."/>
            <person name="Vavikolanu K."/>
            <person name="Aluvathingal J."/>
            <person name="Nadendla S."/>
            <person name="Sichtig H."/>
        </authorList>
    </citation>
    <scope>NUCLEOTIDE SEQUENCE</scope>
    <source>
        <strain evidence="2">FDAARGOS_387</strain>
    </source>
</reference>
<feature type="transmembrane region" description="Helical" evidence="1">
    <location>
        <begin position="29"/>
        <end position="48"/>
    </location>
</feature>
<evidence type="ECO:0000256" key="1">
    <source>
        <dbReference type="SAM" id="Phobius"/>
    </source>
</evidence>
<gene>
    <name evidence="2" type="ORF">CRN84_02485</name>
    <name evidence="3" type="ORF">NCTC12282_01060</name>
</gene>
<accession>A0A2C6DHI9</accession>
<name>A0A2C6DHI9_9GAMM</name>
<dbReference type="Proteomes" id="UP000224974">
    <property type="component" value="Unassembled WGS sequence"/>
</dbReference>
<protein>
    <submittedName>
        <fullName evidence="2">Uncharacterized protein</fullName>
    </submittedName>
</protein>
<proteinExistence type="predicted"/>
<dbReference type="EMBL" id="PDDX01000001">
    <property type="protein sequence ID" value="PHI28281.1"/>
    <property type="molecule type" value="Genomic_DNA"/>
</dbReference>
<reference evidence="3 5" key="3">
    <citation type="submission" date="2019-03" db="EMBL/GenBank/DDBJ databases">
        <authorList>
            <consortium name="Pathogen Informatics"/>
        </authorList>
    </citation>
    <scope>NUCLEOTIDE SEQUENCE [LARGE SCALE GENOMIC DNA]</scope>
    <source>
        <strain evidence="3 5">NCTC12282</strain>
    </source>
</reference>
<evidence type="ECO:0000313" key="5">
    <source>
        <dbReference type="Proteomes" id="UP000373449"/>
    </source>
</evidence>
<keyword evidence="1" id="KW-0472">Membrane</keyword>
<dbReference type="RefSeq" id="WP_099044024.1">
    <property type="nucleotide sequence ID" value="NZ_CAADJA010000002.1"/>
</dbReference>